<reference evidence="4" key="1">
    <citation type="journal article" date="2023" name="Mol. Phylogenet. Evol.">
        <title>Genome-scale phylogeny and comparative genomics of the fungal order Sordariales.</title>
        <authorList>
            <person name="Hensen N."/>
            <person name="Bonometti L."/>
            <person name="Westerberg I."/>
            <person name="Brannstrom I.O."/>
            <person name="Guillou S."/>
            <person name="Cros-Aarteil S."/>
            <person name="Calhoun S."/>
            <person name="Haridas S."/>
            <person name="Kuo A."/>
            <person name="Mondo S."/>
            <person name="Pangilinan J."/>
            <person name="Riley R."/>
            <person name="LaButti K."/>
            <person name="Andreopoulos B."/>
            <person name="Lipzen A."/>
            <person name="Chen C."/>
            <person name="Yan M."/>
            <person name="Daum C."/>
            <person name="Ng V."/>
            <person name="Clum A."/>
            <person name="Steindorff A."/>
            <person name="Ohm R.A."/>
            <person name="Martin F."/>
            <person name="Silar P."/>
            <person name="Natvig D.O."/>
            <person name="Lalanne C."/>
            <person name="Gautier V."/>
            <person name="Ament-Velasquez S.L."/>
            <person name="Kruys A."/>
            <person name="Hutchinson M.I."/>
            <person name="Powell A.J."/>
            <person name="Barry K."/>
            <person name="Miller A.N."/>
            <person name="Grigoriev I.V."/>
            <person name="Debuchy R."/>
            <person name="Gladieux P."/>
            <person name="Hiltunen Thoren M."/>
            <person name="Johannesson H."/>
        </authorList>
    </citation>
    <scope>NUCLEOTIDE SEQUENCE</scope>
    <source>
        <strain evidence="4">CBS 141.50</strain>
    </source>
</reference>
<keyword evidence="2" id="KW-0677">Repeat</keyword>
<dbReference type="GO" id="GO:0005737">
    <property type="term" value="C:cytoplasm"/>
    <property type="evidence" value="ECO:0007669"/>
    <property type="project" value="TreeGrafter"/>
</dbReference>
<keyword evidence="1" id="KW-0433">Leucine-rich repeat</keyword>
<evidence type="ECO:0000313" key="5">
    <source>
        <dbReference type="Proteomes" id="UP001302676"/>
    </source>
</evidence>
<dbReference type="InterPro" id="IPR000719">
    <property type="entry name" value="Prot_kinase_dom"/>
</dbReference>
<dbReference type="GO" id="GO:0004672">
    <property type="term" value="F:protein kinase activity"/>
    <property type="evidence" value="ECO:0007669"/>
    <property type="project" value="InterPro"/>
</dbReference>
<reference evidence="4" key="2">
    <citation type="submission" date="2023-05" db="EMBL/GenBank/DDBJ databases">
        <authorList>
            <consortium name="Lawrence Berkeley National Laboratory"/>
            <person name="Steindorff A."/>
            <person name="Hensen N."/>
            <person name="Bonometti L."/>
            <person name="Westerberg I."/>
            <person name="Brannstrom I.O."/>
            <person name="Guillou S."/>
            <person name="Cros-Aarteil S."/>
            <person name="Calhoun S."/>
            <person name="Haridas S."/>
            <person name="Kuo A."/>
            <person name="Mondo S."/>
            <person name="Pangilinan J."/>
            <person name="Riley R."/>
            <person name="Labutti K."/>
            <person name="Andreopoulos B."/>
            <person name="Lipzen A."/>
            <person name="Chen C."/>
            <person name="Yanf M."/>
            <person name="Daum C."/>
            <person name="Ng V."/>
            <person name="Clum A."/>
            <person name="Ohm R."/>
            <person name="Martin F."/>
            <person name="Silar P."/>
            <person name="Natvig D."/>
            <person name="Lalanne C."/>
            <person name="Gautier V."/>
            <person name="Ament-Velasquez S.L."/>
            <person name="Kruys A."/>
            <person name="Hutchinson M.I."/>
            <person name="Powell A.J."/>
            <person name="Barry K."/>
            <person name="Miller A.N."/>
            <person name="Grigoriev I.V."/>
            <person name="Debuchy R."/>
            <person name="Gladieux P."/>
            <person name="Thoren M.H."/>
            <person name="Johannesson H."/>
        </authorList>
    </citation>
    <scope>NUCLEOTIDE SEQUENCE</scope>
    <source>
        <strain evidence="4">CBS 141.50</strain>
    </source>
</reference>
<dbReference type="EMBL" id="MU853594">
    <property type="protein sequence ID" value="KAK4142693.1"/>
    <property type="molecule type" value="Genomic_DNA"/>
</dbReference>
<dbReference type="Pfam" id="PF00560">
    <property type="entry name" value="LRR_1"/>
    <property type="match status" value="1"/>
</dbReference>
<comment type="caution">
    <text evidence="4">The sequence shown here is derived from an EMBL/GenBank/DDBJ whole genome shotgun (WGS) entry which is preliminary data.</text>
</comment>
<keyword evidence="5" id="KW-1185">Reference proteome</keyword>
<evidence type="ECO:0000256" key="1">
    <source>
        <dbReference type="ARBA" id="ARBA00022614"/>
    </source>
</evidence>
<dbReference type="InterPro" id="IPR032675">
    <property type="entry name" value="LRR_dom_sf"/>
</dbReference>
<evidence type="ECO:0000259" key="3">
    <source>
        <dbReference type="PROSITE" id="PS50011"/>
    </source>
</evidence>
<dbReference type="InterPro" id="IPR050216">
    <property type="entry name" value="LRR_domain-containing"/>
</dbReference>
<gene>
    <name evidence="4" type="ORF">C8A04DRAFT_38077</name>
</gene>
<dbReference type="PANTHER" id="PTHR48051:SF1">
    <property type="entry name" value="RAS SUPPRESSOR PROTEIN 1"/>
    <property type="match status" value="1"/>
</dbReference>
<proteinExistence type="predicted"/>
<organism evidence="4 5">
    <name type="scientific">Dichotomopilus funicola</name>
    <dbReference type="NCBI Taxonomy" id="1934379"/>
    <lineage>
        <taxon>Eukaryota</taxon>
        <taxon>Fungi</taxon>
        <taxon>Dikarya</taxon>
        <taxon>Ascomycota</taxon>
        <taxon>Pezizomycotina</taxon>
        <taxon>Sordariomycetes</taxon>
        <taxon>Sordariomycetidae</taxon>
        <taxon>Sordariales</taxon>
        <taxon>Chaetomiaceae</taxon>
        <taxon>Dichotomopilus</taxon>
    </lineage>
</organism>
<dbReference type="SUPFAM" id="SSF52058">
    <property type="entry name" value="L domain-like"/>
    <property type="match status" value="1"/>
</dbReference>
<dbReference type="GO" id="GO:0005524">
    <property type="term" value="F:ATP binding"/>
    <property type="evidence" value="ECO:0007669"/>
    <property type="project" value="InterPro"/>
</dbReference>
<accession>A0AAN6V0T5</accession>
<dbReference type="Gene3D" id="1.10.510.10">
    <property type="entry name" value="Transferase(Phosphotransferase) domain 1"/>
    <property type="match status" value="1"/>
</dbReference>
<dbReference type="InterPro" id="IPR011009">
    <property type="entry name" value="Kinase-like_dom_sf"/>
</dbReference>
<dbReference type="SUPFAM" id="SSF56112">
    <property type="entry name" value="Protein kinase-like (PK-like)"/>
    <property type="match status" value="1"/>
</dbReference>
<protein>
    <recommendedName>
        <fullName evidence="3">Protein kinase domain-containing protein</fullName>
    </recommendedName>
</protein>
<evidence type="ECO:0000313" key="4">
    <source>
        <dbReference type="EMBL" id="KAK4142693.1"/>
    </source>
</evidence>
<sequence>MPDLGVLRNGGYRDAGLAQFTLSCPLSSFPLEILELGDTLEHLDLSGTGLSSLPSNIGTALPNLKTISLSHCTFKVFPKQLASCPNLQTAVFRNNGMEYIPEDALPPRLRCIILTGNQLTAIPPSIGHCGALEQCFLTDNQLQDLPTELARCKRLTTLRVSSNRLSKFPLWLQALPELAYVSFSSNPCAALLTNGAHAPRGLATIPWSDVEVQQPIDNDTFLGIWKQSPHYSEDVAIRLFRDSIASIGRDDGSAADELAAYLAAGAHESLVTILGRIHGHPDEDTFTDEPGSYEGGLVLQRIPDGYAPLSSVLSFDNALVSSPAVGPENGQFDTKTVLQMLAGLAHALSHLHARGIAHGSLRLDTIFASAADAHALLAGFRGATLYAGLRRARVVGQGAGSPGRDGGQIGEADVVEKVEVLAFGRVVQFLLRAVGDRGREGFEEAEGGLEHLGRRCVVADVGERPGFEEIVEVLEGLMGWRGMMRIPDVRPT</sequence>
<dbReference type="AlphaFoldDB" id="A0AAN6V0T5"/>
<dbReference type="InterPro" id="IPR001611">
    <property type="entry name" value="Leu-rich_rpt"/>
</dbReference>
<dbReference type="Proteomes" id="UP001302676">
    <property type="component" value="Unassembled WGS sequence"/>
</dbReference>
<dbReference type="GeneID" id="87820714"/>
<evidence type="ECO:0000256" key="2">
    <source>
        <dbReference type="ARBA" id="ARBA00022737"/>
    </source>
</evidence>
<dbReference type="Gene3D" id="3.80.10.10">
    <property type="entry name" value="Ribonuclease Inhibitor"/>
    <property type="match status" value="2"/>
</dbReference>
<dbReference type="RefSeq" id="XP_062636064.1">
    <property type="nucleotide sequence ID" value="XM_062784101.1"/>
</dbReference>
<dbReference type="PROSITE" id="PS50011">
    <property type="entry name" value="PROTEIN_KINASE_DOM"/>
    <property type="match status" value="1"/>
</dbReference>
<name>A0AAN6V0T5_9PEZI</name>
<dbReference type="PANTHER" id="PTHR48051">
    <property type="match status" value="1"/>
</dbReference>
<feature type="domain" description="Protein kinase" evidence="3">
    <location>
        <begin position="210"/>
        <end position="492"/>
    </location>
</feature>